<gene>
    <name evidence="2" type="ORF">I3J27_34915</name>
</gene>
<dbReference type="RefSeq" id="WP_270163368.1">
    <property type="nucleotide sequence ID" value="NZ_CP089391.1"/>
</dbReference>
<dbReference type="Proteomes" id="UP001179614">
    <property type="component" value="Chromosome"/>
</dbReference>
<organism evidence="2 3">
    <name type="scientific">Bradyrhizobium xenonodulans</name>
    <dbReference type="NCBI Taxonomy" id="2736875"/>
    <lineage>
        <taxon>Bacteria</taxon>
        <taxon>Pseudomonadati</taxon>
        <taxon>Pseudomonadota</taxon>
        <taxon>Alphaproteobacteria</taxon>
        <taxon>Hyphomicrobiales</taxon>
        <taxon>Nitrobacteraceae</taxon>
        <taxon>Bradyrhizobium</taxon>
    </lineage>
</organism>
<dbReference type="EMBL" id="CP089391">
    <property type="protein sequence ID" value="WBL78086.1"/>
    <property type="molecule type" value="Genomic_DNA"/>
</dbReference>
<keyword evidence="3" id="KW-1185">Reference proteome</keyword>
<feature type="transmembrane region" description="Helical" evidence="1">
    <location>
        <begin position="117"/>
        <end position="138"/>
    </location>
</feature>
<protein>
    <submittedName>
        <fullName evidence="2">Uncharacterized protein</fullName>
    </submittedName>
</protein>
<evidence type="ECO:0000313" key="2">
    <source>
        <dbReference type="EMBL" id="WBL78086.1"/>
    </source>
</evidence>
<keyword evidence="1" id="KW-0812">Transmembrane</keyword>
<evidence type="ECO:0000256" key="1">
    <source>
        <dbReference type="SAM" id="Phobius"/>
    </source>
</evidence>
<name>A0ABY7MKF4_9BRAD</name>
<reference evidence="2" key="1">
    <citation type="submission" date="2021-12" db="EMBL/GenBank/DDBJ databases">
        <title>Bradyrhizobium xenonodulans sp. nov.</title>
        <authorList>
            <person name="Claassens R."/>
            <person name="Venter S.N."/>
            <person name="Beukes C.W."/>
            <person name="Stepkowski T."/>
            <person name="Steenkamp E.T."/>
        </authorList>
    </citation>
    <scope>NUCLEOTIDE SEQUENCE</scope>
    <source>
        <strain evidence="2">14AB</strain>
    </source>
</reference>
<keyword evidence="1" id="KW-0472">Membrane</keyword>
<proteinExistence type="predicted"/>
<accession>A0ABY7MKF4</accession>
<evidence type="ECO:0000313" key="3">
    <source>
        <dbReference type="Proteomes" id="UP001179614"/>
    </source>
</evidence>
<keyword evidence="1" id="KW-1133">Transmembrane helix</keyword>
<sequence length="142" mass="14824">MDLAFEGLCLTAFIAANRLATAPFLFCSPYGVFGLSTYGRLDGSVGAIREVKTSRVAPSASRPIASVMQHSERVGPGAGCSRQARWSHGLTRELSGQFPTLDVGLSVANDGWGLGPVVSFVAVILIIGFAVVAVGWAIGRDV</sequence>